<dbReference type="EMBL" id="FPJE01000014">
    <property type="protein sequence ID" value="SFW61265.1"/>
    <property type="molecule type" value="Genomic_DNA"/>
</dbReference>
<dbReference type="NCBIfam" id="TIGR00831">
    <property type="entry name" value="a_cpa1"/>
    <property type="match status" value="1"/>
</dbReference>
<keyword evidence="6 10" id="KW-0915">Sodium</keyword>
<dbReference type="GO" id="GO:0015386">
    <property type="term" value="F:potassium:proton antiporter activity"/>
    <property type="evidence" value="ECO:0007669"/>
    <property type="project" value="TreeGrafter"/>
</dbReference>
<organism evidence="12 13">
    <name type="scientific">Sinomicrobium oceani</name>
    <dbReference type="NCBI Taxonomy" id="1150368"/>
    <lineage>
        <taxon>Bacteria</taxon>
        <taxon>Pseudomonadati</taxon>
        <taxon>Bacteroidota</taxon>
        <taxon>Flavobacteriia</taxon>
        <taxon>Flavobacteriales</taxon>
        <taxon>Flavobacteriaceae</taxon>
        <taxon>Sinomicrobium</taxon>
    </lineage>
</organism>
<feature type="transmembrane region" description="Helical" evidence="10">
    <location>
        <begin position="6"/>
        <end position="23"/>
    </location>
</feature>
<dbReference type="PANTHER" id="PTHR10110">
    <property type="entry name" value="SODIUM/HYDROGEN EXCHANGER"/>
    <property type="match status" value="1"/>
</dbReference>
<feature type="transmembrane region" description="Helical" evidence="10">
    <location>
        <begin position="85"/>
        <end position="105"/>
    </location>
</feature>
<comment type="subcellular location">
    <subcellularLocation>
        <location evidence="1 10">Cell membrane</location>
        <topology evidence="1 10">Multi-pass membrane protein</topology>
    </subcellularLocation>
</comment>
<dbReference type="Gene3D" id="6.10.140.1330">
    <property type="match status" value="1"/>
</dbReference>
<dbReference type="GO" id="GO:0005886">
    <property type="term" value="C:plasma membrane"/>
    <property type="evidence" value="ECO:0007669"/>
    <property type="project" value="UniProtKB-SubCell"/>
</dbReference>
<evidence type="ECO:0000256" key="1">
    <source>
        <dbReference type="ARBA" id="ARBA00004651"/>
    </source>
</evidence>
<evidence type="ECO:0000256" key="2">
    <source>
        <dbReference type="ARBA" id="ARBA00022448"/>
    </source>
</evidence>
<feature type="transmembrane region" description="Helical" evidence="10">
    <location>
        <begin position="30"/>
        <end position="50"/>
    </location>
</feature>
<dbReference type="PANTHER" id="PTHR10110:SF86">
    <property type="entry name" value="SODIUM_HYDROGEN EXCHANGER 7"/>
    <property type="match status" value="1"/>
</dbReference>
<feature type="transmembrane region" description="Helical" evidence="10">
    <location>
        <begin position="183"/>
        <end position="206"/>
    </location>
</feature>
<dbReference type="OrthoDB" id="9809206at2"/>
<dbReference type="STRING" id="1150368.SAMN02927921_02704"/>
<keyword evidence="3 10" id="KW-1003">Cell membrane</keyword>
<evidence type="ECO:0000256" key="8">
    <source>
        <dbReference type="ARBA" id="ARBA00023136"/>
    </source>
</evidence>
<evidence type="ECO:0000313" key="13">
    <source>
        <dbReference type="Proteomes" id="UP000182248"/>
    </source>
</evidence>
<evidence type="ECO:0000256" key="4">
    <source>
        <dbReference type="ARBA" id="ARBA00022692"/>
    </source>
</evidence>
<evidence type="ECO:0000259" key="11">
    <source>
        <dbReference type="Pfam" id="PF00999"/>
    </source>
</evidence>
<dbReference type="InterPro" id="IPR004705">
    <property type="entry name" value="Cation/H_exchanger_CPA1_bac"/>
</dbReference>
<dbReference type="Proteomes" id="UP000182248">
    <property type="component" value="Unassembled WGS sequence"/>
</dbReference>
<keyword evidence="2 10" id="KW-0813">Transport</keyword>
<keyword evidence="9 10" id="KW-0739">Sodium transport</keyword>
<evidence type="ECO:0000313" key="12">
    <source>
        <dbReference type="EMBL" id="SFW61265.1"/>
    </source>
</evidence>
<feature type="transmembrane region" description="Helical" evidence="10">
    <location>
        <begin position="56"/>
        <end position="73"/>
    </location>
</feature>
<feature type="domain" description="Cation/H+ exchanger transmembrane" evidence="11">
    <location>
        <begin position="15"/>
        <end position="408"/>
    </location>
</feature>
<dbReference type="GO" id="GO:0015385">
    <property type="term" value="F:sodium:proton antiporter activity"/>
    <property type="evidence" value="ECO:0007669"/>
    <property type="project" value="InterPro"/>
</dbReference>
<reference evidence="12 13" key="1">
    <citation type="submission" date="2016-11" db="EMBL/GenBank/DDBJ databases">
        <authorList>
            <person name="Jaros S."/>
            <person name="Januszkiewicz K."/>
            <person name="Wedrychowicz H."/>
        </authorList>
    </citation>
    <scope>NUCLEOTIDE SEQUENCE [LARGE SCALE GENOMIC DNA]</scope>
    <source>
        <strain evidence="12 13">CGMCC 1.12145</strain>
    </source>
</reference>
<keyword evidence="7 10" id="KW-0406">Ion transport</keyword>
<dbReference type="GO" id="GO:0098719">
    <property type="term" value="P:sodium ion import across plasma membrane"/>
    <property type="evidence" value="ECO:0007669"/>
    <property type="project" value="TreeGrafter"/>
</dbReference>
<dbReference type="InterPro" id="IPR006153">
    <property type="entry name" value="Cation/H_exchanger_TM"/>
</dbReference>
<name>A0A1K1QNM8_9FLAO</name>
<keyword evidence="13" id="KW-1185">Reference proteome</keyword>
<dbReference type="Pfam" id="PF00999">
    <property type="entry name" value="Na_H_Exchanger"/>
    <property type="match status" value="1"/>
</dbReference>
<evidence type="ECO:0000256" key="3">
    <source>
        <dbReference type="ARBA" id="ARBA00022475"/>
    </source>
</evidence>
<comment type="function">
    <text evidence="10">Na(+)/H(+) antiporter that extrudes sodium in exchange for external protons.</text>
</comment>
<keyword evidence="10" id="KW-0050">Antiport</keyword>
<feature type="transmembrane region" description="Helical" evidence="10">
    <location>
        <begin position="156"/>
        <end position="177"/>
    </location>
</feature>
<dbReference type="InterPro" id="IPR018422">
    <property type="entry name" value="Cation/H_exchanger_CPA1"/>
</dbReference>
<proteinExistence type="inferred from homology"/>
<keyword evidence="8 10" id="KW-0472">Membrane</keyword>
<accession>A0A1K1QNM8</accession>
<feature type="transmembrane region" description="Helical" evidence="10">
    <location>
        <begin position="274"/>
        <end position="295"/>
    </location>
</feature>
<feature type="transmembrane region" description="Helical" evidence="10">
    <location>
        <begin position="236"/>
        <end position="253"/>
    </location>
</feature>
<keyword evidence="4 10" id="KW-0812">Transmembrane</keyword>
<keyword evidence="5 10" id="KW-1133">Transmembrane helix</keyword>
<evidence type="ECO:0000256" key="9">
    <source>
        <dbReference type="ARBA" id="ARBA00023201"/>
    </source>
</evidence>
<dbReference type="AlphaFoldDB" id="A0A1K1QNM8"/>
<evidence type="ECO:0000256" key="10">
    <source>
        <dbReference type="RuleBase" id="RU366002"/>
    </source>
</evidence>
<evidence type="ECO:0000256" key="6">
    <source>
        <dbReference type="ARBA" id="ARBA00023053"/>
    </source>
</evidence>
<dbReference type="GO" id="GO:0051453">
    <property type="term" value="P:regulation of intracellular pH"/>
    <property type="evidence" value="ECO:0007669"/>
    <property type="project" value="TreeGrafter"/>
</dbReference>
<feature type="transmembrane region" description="Helical" evidence="10">
    <location>
        <begin position="307"/>
        <end position="329"/>
    </location>
</feature>
<evidence type="ECO:0000256" key="5">
    <source>
        <dbReference type="ARBA" id="ARBA00022989"/>
    </source>
</evidence>
<feature type="transmembrane region" description="Helical" evidence="10">
    <location>
        <begin position="385"/>
        <end position="408"/>
    </location>
</feature>
<comment type="similarity">
    <text evidence="10">Belongs to the monovalent cation:proton antiporter 1 (CPA1) transporter (TC 2.A.36) family.</text>
</comment>
<gene>
    <name evidence="12" type="ORF">SAMN02927921_02704</name>
</gene>
<sequence length="535" mass="60558">MIHHNLLLIISLFFAMAILFVLSQRIKISYPIFLVIGGLAISFIPTVPNISIDPELVFLIFLPPLLFEAAWHTSWNRFLKWKRSIFLMGFGLVFFTSMGIAYFSVNIIPGFTLALGFLLGGIISPPDAVAASSVLKGLNIPKRVVTILEGESLVNDAASLTVFRFALAAILTGQFVFREAAVNFMVLAVMGVFVGLVIAHILYLVLKYWAKSSSITTPITLIAPYLMYIIAEEMEWSGVLAVVSGGLFLSFRSKDYLNYQTRMQVKEVWETVGFLLNGFVFILIGLELPVIMNGLVNDYTPGDGIKYGLIIAAMIIVLRIVLVYLVEYIPRWLSPSIRLKERSAGPKLPFIIGWAGMRGVVSLASALAIPLTLQDGSEFPHRNLILFITFVVILVTLVFQGLTLPFFIKLLKVDEVDEYVPAEVQLEDIRYRMAARSVSYLDENYGDEMKQYESISRIKEQYQRSMAATDRMRNKEGEEKELVGRSRKLYKNIMLDLIAQRRLFLNELEEEKKYDDYVIHDLENNLDLEEARLNK</sequence>
<protein>
    <submittedName>
        <fullName evidence="12">Monovalent cation:H+ antiporter, CPA1 family</fullName>
    </submittedName>
</protein>
<evidence type="ECO:0000256" key="7">
    <source>
        <dbReference type="ARBA" id="ARBA00023065"/>
    </source>
</evidence>
<dbReference type="RefSeq" id="WP_072317916.1">
    <property type="nucleotide sequence ID" value="NZ_FPJE01000014.1"/>
</dbReference>
<feature type="transmembrane region" description="Helical" evidence="10">
    <location>
        <begin position="350"/>
        <end position="373"/>
    </location>
</feature>